<dbReference type="AlphaFoldDB" id="A0A1F5ZP29"/>
<dbReference type="SUPFAM" id="SSF49384">
    <property type="entry name" value="Carbohydrate-binding domain"/>
    <property type="match status" value="1"/>
</dbReference>
<dbReference type="Gene3D" id="2.60.40.680">
    <property type="match status" value="1"/>
</dbReference>
<sequence>MRINMDNQPNVINLPTDNTGGQPAQGVKMNKKWSLYIVIGVVFVVIVALAWFLRGGTQQANTNANNITPTINPLKLHDYPAVMRLEPSSDTLSVGNSVTVRVIIEASNKSLDGADAIILYDPNLLGASITSTEGFPQYPIKRVNNDEGKITLTGVTYEAKPAPIATDLIFAEISFVAKKAGKASITLDFEKMDKSKTTVIENGTSSTLLGSVENAEINISE</sequence>
<name>A0A1F5ZP29_9BACT</name>
<keyword evidence="2" id="KW-0812">Transmembrane</keyword>
<feature type="transmembrane region" description="Helical" evidence="2">
    <location>
        <begin position="33"/>
        <end position="53"/>
    </location>
</feature>
<feature type="region of interest" description="Disordered" evidence="1">
    <location>
        <begin position="1"/>
        <end position="23"/>
    </location>
</feature>
<proteinExistence type="predicted"/>
<reference evidence="4 5" key="1">
    <citation type="journal article" date="2016" name="Nat. Commun.">
        <title>Thousands of microbial genomes shed light on interconnected biogeochemical processes in an aquifer system.</title>
        <authorList>
            <person name="Anantharaman K."/>
            <person name="Brown C.T."/>
            <person name="Hug L.A."/>
            <person name="Sharon I."/>
            <person name="Castelle C.J."/>
            <person name="Probst A.J."/>
            <person name="Thomas B.C."/>
            <person name="Singh A."/>
            <person name="Wilkins M.J."/>
            <person name="Karaoz U."/>
            <person name="Brodie E.L."/>
            <person name="Williams K.H."/>
            <person name="Hubbard S.S."/>
            <person name="Banfield J.F."/>
        </authorList>
    </citation>
    <scope>NUCLEOTIDE SEQUENCE [LARGE SCALE GENOMIC DNA]</scope>
</reference>
<evidence type="ECO:0000256" key="2">
    <source>
        <dbReference type="SAM" id="Phobius"/>
    </source>
</evidence>
<evidence type="ECO:0000313" key="4">
    <source>
        <dbReference type="EMBL" id="OGG14229.1"/>
    </source>
</evidence>
<dbReference type="CDD" id="cd08547">
    <property type="entry name" value="Type_II_cohesin"/>
    <property type="match status" value="1"/>
</dbReference>
<dbReference type="EMBL" id="MFJE01000022">
    <property type="protein sequence ID" value="OGG14229.1"/>
    <property type="molecule type" value="Genomic_DNA"/>
</dbReference>
<accession>A0A1F5ZP29</accession>
<evidence type="ECO:0000256" key="1">
    <source>
        <dbReference type="SAM" id="MobiDB-lite"/>
    </source>
</evidence>
<gene>
    <name evidence="4" type="ORF">A2773_06425</name>
</gene>
<keyword evidence="2" id="KW-0472">Membrane</keyword>
<dbReference type="Pfam" id="PF00963">
    <property type="entry name" value="Cohesin"/>
    <property type="match status" value="1"/>
</dbReference>
<keyword evidence="2" id="KW-1133">Transmembrane helix</keyword>
<feature type="compositionally biased region" description="Polar residues" evidence="1">
    <location>
        <begin position="1"/>
        <end position="22"/>
    </location>
</feature>
<dbReference type="Proteomes" id="UP000177383">
    <property type="component" value="Unassembled WGS sequence"/>
</dbReference>
<protein>
    <recommendedName>
        <fullName evidence="3">Cohesin domain-containing protein</fullName>
    </recommendedName>
</protein>
<dbReference type="GO" id="GO:0000272">
    <property type="term" value="P:polysaccharide catabolic process"/>
    <property type="evidence" value="ECO:0007669"/>
    <property type="project" value="InterPro"/>
</dbReference>
<evidence type="ECO:0000313" key="5">
    <source>
        <dbReference type="Proteomes" id="UP000177383"/>
    </source>
</evidence>
<dbReference type="STRING" id="1798375.A2773_06425"/>
<dbReference type="InterPro" id="IPR008965">
    <property type="entry name" value="CBM2/CBM3_carb-bd_dom_sf"/>
</dbReference>
<feature type="domain" description="Cohesin" evidence="3">
    <location>
        <begin position="90"/>
        <end position="186"/>
    </location>
</feature>
<evidence type="ECO:0000259" key="3">
    <source>
        <dbReference type="Pfam" id="PF00963"/>
    </source>
</evidence>
<dbReference type="InterPro" id="IPR002102">
    <property type="entry name" value="Cohesin_dom"/>
</dbReference>
<organism evidence="4 5">
    <name type="scientific">Candidatus Gottesmanbacteria bacterium RIFCSPHIGHO2_01_FULL_39_10</name>
    <dbReference type="NCBI Taxonomy" id="1798375"/>
    <lineage>
        <taxon>Bacteria</taxon>
        <taxon>Candidatus Gottesmaniibacteriota</taxon>
    </lineage>
</organism>
<dbReference type="GO" id="GO:0030246">
    <property type="term" value="F:carbohydrate binding"/>
    <property type="evidence" value="ECO:0007669"/>
    <property type="project" value="InterPro"/>
</dbReference>
<comment type="caution">
    <text evidence="4">The sequence shown here is derived from an EMBL/GenBank/DDBJ whole genome shotgun (WGS) entry which is preliminary data.</text>
</comment>